<reference evidence="2" key="1">
    <citation type="submission" date="2024-07" db="EMBL/GenBank/DDBJ databases">
        <title>Halotolerant mesophilic bacterium Ornithinibacillus sp. 4-3, sp. nov., isolated from soil.</title>
        <authorList>
            <person name="Sidarenka A.V."/>
            <person name="Guliayeva D.E."/>
            <person name="Leanovich S.I."/>
            <person name="Hileuskaya K.S."/>
            <person name="Akhremchuk A.E."/>
            <person name="Sikolenko M.A."/>
            <person name="Valentovich L.N."/>
        </authorList>
    </citation>
    <scope>NUCLEOTIDE SEQUENCE</scope>
    <source>
        <strain evidence="2">4-3</strain>
    </source>
</reference>
<sequence length="150" mass="17132">MANNYIQIGVKSKILSYFEINNLLVCILVITGIICLGIVIKSTPVKVVLNILIILGLILYLISSFFERADTTYTAFYSESGKERFLAMERHRGSEIYQVTGGIFLHYKGKLNVGDNWFPFKNGEYSIYWGESNKMIIFDSAGNKLEIYYD</sequence>
<feature type="transmembrane region" description="Helical" evidence="1">
    <location>
        <begin position="20"/>
        <end position="40"/>
    </location>
</feature>
<dbReference type="RefSeq" id="WP_368652350.1">
    <property type="nucleotide sequence ID" value="NZ_CP162599.1"/>
</dbReference>
<accession>A0AB39HLQ8</accession>
<feature type="transmembrane region" description="Helical" evidence="1">
    <location>
        <begin position="47"/>
        <end position="66"/>
    </location>
</feature>
<proteinExistence type="predicted"/>
<evidence type="ECO:0000313" key="2">
    <source>
        <dbReference type="EMBL" id="XDK31624.1"/>
    </source>
</evidence>
<name>A0AB39HLQ8_9BACI</name>
<evidence type="ECO:0000256" key="1">
    <source>
        <dbReference type="SAM" id="Phobius"/>
    </source>
</evidence>
<gene>
    <name evidence="2" type="ORF">AB4Y30_11365</name>
</gene>
<keyword evidence="1" id="KW-1133">Transmembrane helix</keyword>
<keyword evidence="1" id="KW-0812">Transmembrane</keyword>
<dbReference type="AlphaFoldDB" id="A0AB39HLQ8"/>
<dbReference type="EMBL" id="CP162599">
    <property type="protein sequence ID" value="XDK31624.1"/>
    <property type="molecule type" value="Genomic_DNA"/>
</dbReference>
<keyword evidence="1" id="KW-0472">Membrane</keyword>
<protein>
    <submittedName>
        <fullName evidence="2">Uncharacterized protein</fullName>
    </submittedName>
</protein>
<organism evidence="2">
    <name type="scientific">Ornithinibacillus sp. 4-3</name>
    <dbReference type="NCBI Taxonomy" id="3231488"/>
    <lineage>
        <taxon>Bacteria</taxon>
        <taxon>Bacillati</taxon>
        <taxon>Bacillota</taxon>
        <taxon>Bacilli</taxon>
        <taxon>Bacillales</taxon>
        <taxon>Bacillaceae</taxon>
        <taxon>Ornithinibacillus</taxon>
    </lineage>
</organism>